<keyword evidence="2" id="KW-1185">Reference proteome</keyword>
<proteinExistence type="predicted"/>
<dbReference type="EMBL" id="CAJFCV020000004">
    <property type="protein sequence ID" value="CAG9113587.1"/>
    <property type="molecule type" value="Genomic_DNA"/>
</dbReference>
<name>A0A7I8XDP0_BURXY</name>
<protein>
    <submittedName>
        <fullName evidence="1">(pine wood nematode) hypothetical protein</fullName>
    </submittedName>
</protein>
<gene>
    <name evidence="1" type="ORF">BXYJ_LOCUS8182</name>
</gene>
<dbReference type="AlphaFoldDB" id="A0A7I8XDP0"/>
<accession>A0A7I8XDP0</accession>
<reference evidence="1" key="1">
    <citation type="submission" date="2020-09" db="EMBL/GenBank/DDBJ databases">
        <authorList>
            <person name="Kikuchi T."/>
        </authorList>
    </citation>
    <scope>NUCLEOTIDE SEQUENCE</scope>
    <source>
        <strain evidence="1">Ka4C1</strain>
    </source>
</reference>
<evidence type="ECO:0000313" key="1">
    <source>
        <dbReference type="EMBL" id="CAD5224714.1"/>
    </source>
</evidence>
<dbReference type="Proteomes" id="UP000659654">
    <property type="component" value="Unassembled WGS sequence"/>
</dbReference>
<dbReference type="Proteomes" id="UP000582659">
    <property type="component" value="Unassembled WGS sequence"/>
</dbReference>
<evidence type="ECO:0000313" key="2">
    <source>
        <dbReference type="Proteomes" id="UP000659654"/>
    </source>
</evidence>
<dbReference type="EMBL" id="CAJFDI010000004">
    <property type="protein sequence ID" value="CAD5224714.1"/>
    <property type="molecule type" value="Genomic_DNA"/>
</dbReference>
<organism evidence="1 2">
    <name type="scientific">Bursaphelenchus xylophilus</name>
    <name type="common">Pinewood nematode worm</name>
    <name type="synonym">Aphelenchoides xylophilus</name>
    <dbReference type="NCBI Taxonomy" id="6326"/>
    <lineage>
        <taxon>Eukaryota</taxon>
        <taxon>Metazoa</taxon>
        <taxon>Ecdysozoa</taxon>
        <taxon>Nematoda</taxon>
        <taxon>Chromadorea</taxon>
        <taxon>Rhabditida</taxon>
        <taxon>Tylenchina</taxon>
        <taxon>Tylenchomorpha</taxon>
        <taxon>Aphelenchoidea</taxon>
        <taxon>Aphelenchoididae</taxon>
        <taxon>Bursaphelenchus</taxon>
    </lineage>
</organism>
<comment type="caution">
    <text evidence="1">The sequence shown here is derived from an EMBL/GenBank/DDBJ whole genome shotgun (WGS) entry which is preliminary data.</text>
</comment>
<sequence length="144" mass="16329">MMLFAFAIYYCLTVTETFAIFGYFTTKRYVGTGVLSCNGTTADGKTEMRDLPVKIVMVEDVSSDKPITQADEIGNAMANMRGQYRIESEKYIRLISKPLVIFYHMCSGQTVCRELRVEGAEKHQRIELFEKGNIVSLTKCARNN</sequence>